<dbReference type="PANTHER" id="PTHR24148">
    <property type="entry name" value="ANKYRIN REPEAT DOMAIN-CONTAINING PROTEIN 39 HOMOLOG-RELATED"/>
    <property type="match status" value="1"/>
</dbReference>
<feature type="domain" description="Heterokaryon incompatibility" evidence="1">
    <location>
        <begin position="48"/>
        <end position="196"/>
    </location>
</feature>
<gene>
    <name evidence="2" type="ORF">B0T24DRAFT_723280</name>
</gene>
<name>A0AAE0JX38_9PEZI</name>
<dbReference type="Proteomes" id="UP001287356">
    <property type="component" value="Unassembled WGS sequence"/>
</dbReference>
<evidence type="ECO:0000313" key="2">
    <source>
        <dbReference type="EMBL" id="KAK3365567.1"/>
    </source>
</evidence>
<dbReference type="EMBL" id="JAULSN010000008">
    <property type="protein sequence ID" value="KAK3365567.1"/>
    <property type="molecule type" value="Genomic_DNA"/>
</dbReference>
<reference evidence="2" key="1">
    <citation type="journal article" date="2023" name="Mol. Phylogenet. Evol.">
        <title>Genome-scale phylogeny and comparative genomics of the fungal order Sordariales.</title>
        <authorList>
            <person name="Hensen N."/>
            <person name="Bonometti L."/>
            <person name="Westerberg I."/>
            <person name="Brannstrom I.O."/>
            <person name="Guillou S."/>
            <person name="Cros-Aarteil S."/>
            <person name="Calhoun S."/>
            <person name="Haridas S."/>
            <person name="Kuo A."/>
            <person name="Mondo S."/>
            <person name="Pangilinan J."/>
            <person name="Riley R."/>
            <person name="LaButti K."/>
            <person name="Andreopoulos B."/>
            <person name="Lipzen A."/>
            <person name="Chen C."/>
            <person name="Yan M."/>
            <person name="Daum C."/>
            <person name="Ng V."/>
            <person name="Clum A."/>
            <person name="Steindorff A."/>
            <person name="Ohm R.A."/>
            <person name="Martin F."/>
            <person name="Silar P."/>
            <person name="Natvig D.O."/>
            <person name="Lalanne C."/>
            <person name="Gautier V."/>
            <person name="Ament-Velasquez S.L."/>
            <person name="Kruys A."/>
            <person name="Hutchinson M.I."/>
            <person name="Powell A.J."/>
            <person name="Barry K."/>
            <person name="Miller A.N."/>
            <person name="Grigoriev I.V."/>
            <person name="Debuchy R."/>
            <person name="Gladieux P."/>
            <person name="Hiltunen Thoren M."/>
            <person name="Johannesson H."/>
        </authorList>
    </citation>
    <scope>NUCLEOTIDE SEQUENCE</scope>
    <source>
        <strain evidence="2">CBS 958.72</strain>
    </source>
</reference>
<dbReference type="PANTHER" id="PTHR24148:SF64">
    <property type="entry name" value="HETEROKARYON INCOMPATIBILITY DOMAIN-CONTAINING PROTEIN"/>
    <property type="match status" value="1"/>
</dbReference>
<evidence type="ECO:0000313" key="3">
    <source>
        <dbReference type="Proteomes" id="UP001287356"/>
    </source>
</evidence>
<protein>
    <submittedName>
        <fullName evidence="2">Heterokaryon incompatibility protein-domain-containing protein</fullName>
    </submittedName>
</protein>
<dbReference type="AlphaFoldDB" id="A0AAE0JX38"/>
<comment type="caution">
    <text evidence="2">The sequence shown here is derived from an EMBL/GenBank/DDBJ whole genome shotgun (WGS) entry which is preliminary data.</text>
</comment>
<organism evidence="2 3">
    <name type="scientific">Lasiosphaeria ovina</name>
    <dbReference type="NCBI Taxonomy" id="92902"/>
    <lineage>
        <taxon>Eukaryota</taxon>
        <taxon>Fungi</taxon>
        <taxon>Dikarya</taxon>
        <taxon>Ascomycota</taxon>
        <taxon>Pezizomycotina</taxon>
        <taxon>Sordariomycetes</taxon>
        <taxon>Sordariomycetidae</taxon>
        <taxon>Sordariales</taxon>
        <taxon>Lasiosphaeriaceae</taxon>
        <taxon>Lasiosphaeria</taxon>
    </lineage>
</organism>
<proteinExistence type="predicted"/>
<keyword evidence="3" id="KW-1185">Reference proteome</keyword>
<sequence>MATPGPEFRYQPLLEPGETRVLYLHPGSGVDVLSGHLQHAQLSDRPWYEALSYEWGDPTKSHELRLQDGSIVRITESLHQALHDLRREPRSGKWRAVWADGICIDQANAPEVSAQVAIMGAIYRTAARVVTYIGPERDGSTMAIEFAQDLAEDAMLRGQEALVTDFPLRPVSDPHWPALRALLLRTWPSRCWCSQEFLLNENIILMCGRVEIHDWDLLPSIIDLSIGRYLPVYLMPGPEKDPNCLAECLSYLRRMRFMITENKTSFPLLTLLQLSHSFQVSDPRDKIYSLLGLAADRDRWNLAIDYTCSAEELYTTVASRAFAEFPDVSLLYSNLRTKSLALPSWCPDWSTWHFGSMGAVYDAPHMASGGTELQARVHRSENRLELAGCLVEQIDRIGSPVGHHYRRALAEDTAGRNEWLREQQELISHLGPQYPDGSADMAKVMWMTLVGALTFDQKPLHDRREQDRYQALYEAHLGLCEDSSDKEKEMAREFIDAVRRRSRYRRLATTTGKYLGAVPESAAVGDWVVMVNGSSLLFVVRPEAGGNFSLCGPAVLHVLHVLTKFPPTIRAMHIILQGSIPGAEECAGLIQACHGFVTKVVSTSTVAQITFTTGGKVLEAFNEPFSSLKISRGANMWIILPNSGPGLSASEKWWRRCQLKLFCVNDKGRPQSVNDDAGIGGAIQYAMVLATIYGLLLAPDNSDPIDITRTLDFHHDQVAFAEVARDYICKNATRTRAEWRAEIIGPKDQDVTDAGANAGVGMDAS</sequence>
<dbReference type="InterPro" id="IPR052895">
    <property type="entry name" value="HetReg/Transcr_Mod"/>
</dbReference>
<dbReference type="Pfam" id="PF06985">
    <property type="entry name" value="HET"/>
    <property type="match status" value="1"/>
</dbReference>
<dbReference type="InterPro" id="IPR010730">
    <property type="entry name" value="HET"/>
</dbReference>
<reference evidence="2" key="2">
    <citation type="submission" date="2023-06" db="EMBL/GenBank/DDBJ databases">
        <authorList>
            <consortium name="Lawrence Berkeley National Laboratory"/>
            <person name="Haridas S."/>
            <person name="Hensen N."/>
            <person name="Bonometti L."/>
            <person name="Westerberg I."/>
            <person name="Brannstrom I.O."/>
            <person name="Guillou S."/>
            <person name="Cros-Aarteil S."/>
            <person name="Calhoun S."/>
            <person name="Kuo A."/>
            <person name="Mondo S."/>
            <person name="Pangilinan J."/>
            <person name="Riley R."/>
            <person name="Labutti K."/>
            <person name="Andreopoulos B."/>
            <person name="Lipzen A."/>
            <person name="Chen C."/>
            <person name="Yanf M."/>
            <person name="Daum C."/>
            <person name="Ng V."/>
            <person name="Clum A."/>
            <person name="Steindorff A."/>
            <person name="Ohm R."/>
            <person name="Martin F."/>
            <person name="Silar P."/>
            <person name="Natvig D."/>
            <person name="Lalanne C."/>
            <person name="Gautier V."/>
            <person name="Ament-Velasquez S.L."/>
            <person name="Kruys A."/>
            <person name="Hutchinson M.I."/>
            <person name="Powell A.J."/>
            <person name="Barry K."/>
            <person name="Miller A.N."/>
            <person name="Grigoriev I.V."/>
            <person name="Debuchy R."/>
            <person name="Gladieux P."/>
            <person name="Thoren M.H."/>
            <person name="Johannesson H."/>
        </authorList>
    </citation>
    <scope>NUCLEOTIDE SEQUENCE</scope>
    <source>
        <strain evidence="2">CBS 958.72</strain>
    </source>
</reference>
<evidence type="ECO:0000259" key="1">
    <source>
        <dbReference type="Pfam" id="PF06985"/>
    </source>
</evidence>
<accession>A0AAE0JX38</accession>